<comment type="caution">
    <text evidence="1">The sequence shown here is derived from an EMBL/GenBank/DDBJ whole genome shotgun (WGS) entry which is preliminary data.</text>
</comment>
<protein>
    <submittedName>
        <fullName evidence="1">Uncharacterized protein</fullName>
    </submittedName>
</protein>
<accession>A0A2T0PSR7</accession>
<evidence type="ECO:0000313" key="1">
    <source>
        <dbReference type="EMBL" id="PRX91947.1"/>
    </source>
</evidence>
<evidence type="ECO:0000313" key="2">
    <source>
        <dbReference type="Proteomes" id="UP000237846"/>
    </source>
</evidence>
<dbReference type="AlphaFoldDB" id="A0A2T0PSR7"/>
<dbReference type="Proteomes" id="UP000237846">
    <property type="component" value="Unassembled WGS sequence"/>
</dbReference>
<proteinExistence type="predicted"/>
<dbReference type="RefSeq" id="WP_106253273.1">
    <property type="nucleotide sequence ID" value="NZ_PVZC01000012.1"/>
</dbReference>
<sequence>MGTTIHWIGWGDLDDLLVLLDRRLPSSAPSWMEQVAPTDLTIEPRFVHYGTLRFVADQQVRYHGNFCGLSHVWGFATDNATLIARMDTALRAQLASSEYAAVYEAWCAAEAPAPWPLAPPSVIDWSVPGEATPGKVHEVHHAQLPLFDVA</sequence>
<gene>
    <name evidence="1" type="ORF">CLV72_11220</name>
</gene>
<organism evidence="1 2">
    <name type="scientific">Allonocardiopsis opalescens</name>
    <dbReference type="NCBI Taxonomy" id="1144618"/>
    <lineage>
        <taxon>Bacteria</taxon>
        <taxon>Bacillati</taxon>
        <taxon>Actinomycetota</taxon>
        <taxon>Actinomycetes</taxon>
        <taxon>Streptosporangiales</taxon>
        <taxon>Allonocardiopsis</taxon>
    </lineage>
</organism>
<dbReference type="EMBL" id="PVZC01000012">
    <property type="protein sequence ID" value="PRX91947.1"/>
    <property type="molecule type" value="Genomic_DNA"/>
</dbReference>
<keyword evidence="2" id="KW-1185">Reference proteome</keyword>
<name>A0A2T0PSR7_9ACTN</name>
<reference evidence="1 2" key="1">
    <citation type="submission" date="2018-03" db="EMBL/GenBank/DDBJ databases">
        <title>Genomic Encyclopedia of Archaeal and Bacterial Type Strains, Phase II (KMG-II): from individual species to whole genera.</title>
        <authorList>
            <person name="Goeker M."/>
        </authorList>
    </citation>
    <scope>NUCLEOTIDE SEQUENCE [LARGE SCALE GENOMIC DNA]</scope>
    <source>
        <strain evidence="1 2">DSM 45601</strain>
    </source>
</reference>